<evidence type="ECO:0000313" key="13">
    <source>
        <dbReference type="Proteomes" id="UP000525078"/>
    </source>
</evidence>
<dbReference type="PRINTS" id="PR00463">
    <property type="entry name" value="EP450I"/>
</dbReference>
<evidence type="ECO:0000256" key="7">
    <source>
        <dbReference type="ARBA" id="ARBA00023033"/>
    </source>
</evidence>
<evidence type="ECO:0000256" key="3">
    <source>
        <dbReference type="ARBA" id="ARBA00022617"/>
    </source>
</evidence>
<accession>A0A7J6EQ44</accession>
<keyword evidence="10" id="KW-0472">Membrane</keyword>
<dbReference type="GO" id="GO:0005506">
    <property type="term" value="F:iron ion binding"/>
    <property type="evidence" value="ECO:0007669"/>
    <property type="project" value="InterPro"/>
</dbReference>
<dbReference type="OMA" id="IGHRVEK"/>
<keyword evidence="6 8" id="KW-0408">Iron</keyword>
<gene>
    <name evidence="12" type="primary">LOC115715768</name>
    <name evidence="11" type="ORF">F8388_001907</name>
</gene>
<evidence type="ECO:0000256" key="9">
    <source>
        <dbReference type="RuleBase" id="RU000461"/>
    </source>
</evidence>
<dbReference type="OrthoDB" id="2789670at2759"/>
<sequence>MFTNTKYYGYDLFDILILFSSAAFALIALFGWTRKKLSSEAPLPPGPRGLPLLGYLPFLTPNIHQDFSGLAKLYGPIFKLWMGSKLSVVITSPQLIAQVVREQDTVFANRYVSTGAAVITHDGQDIAFGSYGPEWKKLRKVFVREMSSNNMIDNMYELRKAEVKKSMKYIFERMNTPVDIGSLVFQTTMNTVISMTIGASFKGADAAIDSDEFKKAVEELIRMLGKFNISDVFPALKWFDIQGIERDITKITHMFEGMYDKAIDKRKNSLKEGKSMGKDFLQFLMELHEEKDSETPISMTEIKALLTDTFLAVTDTTTTTVEWGMAEILNKPEVLKKIQEELKQVVGLNNNVEESHLPKLTYLYAVLKETLRLHPPVPFLIPRKPSKTTVVGGYTIPKGTTIYLNIWSMQRDPNVWENASEFLPERFLADQSKGDIDYSFSGKNFKYLPFGSGRRMCAGISLGERMLMHMLASFLHCFDWKMPIGTKVELSDRFGIILKKRNSLIAIPTPRLSDFDLYTTTTST</sequence>
<keyword evidence="10" id="KW-0812">Transmembrane</keyword>
<evidence type="ECO:0000256" key="5">
    <source>
        <dbReference type="ARBA" id="ARBA00023002"/>
    </source>
</evidence>
<dbReference type="InterPro" id="IPR017972">
    <property type="entry name" value="Cyt_P450_CS"/>
</dbReference>
<evidence type="ECO:0000313" key="14">
    <source>
        <dbReference type="Proteomes" id="UP000596661"/>
    </source>
</evidence>
<reference evidence="11 13" key="2">
    <citation type="journal article" date="2020" name="bioRxiv">
        <title>Sequence and annotation of 42 cannabis genomes reveals extensive copy number variation in cannabinoid synthesis and pathogen resistance genes.</title>
        <authorList>
            <person name="Mckernan K.J."/>
            <person name="Helbert Y."/>
            <person name="Kane L.T."/>
            <person name="Ebling H."/>
            <person name="Zhang L."/>
            <person name="Liu B."/>
            <person name="Eaton Z."/>
            <person name="Mclaughlin S."/>
            <person name="Kingan S."/>
            <person name="Baybayan P."/>
            <person name="Concepcion G."/>
            <person name="Jordan M."/>
            <person name="Riva A."/>
            <person name="Barbazuk W."/>
            <person name="Harkins T."/>
        </authorList>
    </citation>
    <scope>NUCLEOTIDE SEQUENCE [LARGE SCALE GENOMIC DNA]</scope>
    <source>
        <strain evidence="13">cv. Jamaican Lion 4</strain>
        <strain evidence="11">Mother</strain>
        <tissue evidence="11">Leaf</tissue>
    </source>
</reference>
<comment type="cofactor">
    <cofactor evidence="1 8">
        <name>heme</name>
        <dbReference type="ChEBI" id="CHEBI:30413"/>
    </cofactor>
</comment>
<keyword evidence="10" id="KW-1133">Transmembrane helix</keyword>
<keyword evidence="3 8" id="KW-0349">Heme</keyword>
<evidence type="ECO:0000256" key="2">
    <source>
        <dbReference type="ARBA" id="ARBA00010617"/>
    </source>
</evidence>
<reference evidence="12" key="3">
    <citation type="submission" date="2021-03" db="UniProtKB">
        <authorList>
            <consortium name="EnsemblPlants"/>
        </authorList>
    </citation>
    <scope>IDENTIFICATION</scope>
</reference>
<evidence type="ECO:0000256" key="10">
    <source>
        <dbReference type="SAM" id="Phobius"/>
    </source>
</evidence>
<evidence type="ECO:0000256" key="1">
    <source>
        <dbReference type="ARBA" id="ARBA00001971"/>
    </source>
</evidence>
<dbReference type="Pfam" id="PF00067">
    <property type="entry name" value="p450"/>
    <property type="match status" value="1"/>
</dbReference>
<dbReference type="PRINTS" id="PR00385">
    <property type="entry name" value="P450"/>
</dbReference>
<evidence type="ECO:0000256" key="4">
    <source>
        <dbReference type="ARBA" id="ARBA00022723"/>
    </source>
</evidence>
<organism evidence="11 13">
    <name type="scientific">Cannabis sativa</name>
    <name type="common">Hemp</name>
    <name type="synonym">Marijuana</name>
    <dbReference type="NCBI Taxonomy" id="3483"/>
    <lineage>
        <taxon>Eukaryota</taxon>
        <taxon>Viridiplantae</taxon>
        <taxon>Streptophyta</taxon>
        <taxon>Embryophyta</taxon>
        <taxon>Tracheophyta</taxon>
        <taxon>Spermatophyta</taxon>
        <taxon>Magnoliopsida</taxon>
        <taxon>eudicotyledons</taxon>
        <taxon>Gunneridae</taxon>
        <taxon>Pentapetalae</taxon>
        <taxon>rosids</taxon>
        <taxon>fabids</taxon>
        <taxon>Rosales</taxon>
        <taxon>Cannabaceae</taxon>
        <taxon>Cannabis</taxon>
    </lineage>
</organism>
<dbReference type="PROSITE" id="PS00086">
    <property type="entry name" value="CYTOCHROME_P450"/>
    <property type="match status" value="1"/>
</dbReference>
<accession>A0A803PLX3</accession>
<keyword evidence="5 9" id="KW-0560">Oxidoreductase</keyword>
<evidence type="ECO:0000256" key="8">
    <source>
        <dbReference type="PIRSR" id="PIRSR602401-1"/>
    </source>
</evidence>
<dbReference type="Proteomes" id="UP000596661">
    <property type="component" value="Chromosome 5"/>
</dbReference>
<evidence type="ECO:0000256" key="6">
    <source>
        <dbReference type="ARBA" id="ARBA00023004"/>
    </source>
</evidence>
<dbReference type="GO" id="GO:0020037">
    <property type="term" value="F:heme binding"/>
    <property type="evidence" value="ECO:0007669"/>
    <property type="project" value="InterPro"/>
</dbReference>
<dbReference type="PANTHER" id="PTHR47951:SF7">
    <property type="entry name" value="FLAVONOID 3',5'-HYDROXYLASE-LIKE ISOFORM X1"/>
    <property type="match status" value="1"/>
</dbReference>
<dbReference type="EMBL" id="UZAU01000542">
    <property type="status" value="NOT_ANNOTATED_CDS"/>
    <property type="molecule type" value="Genomic_DNA"/>
</dbReference>
<dbReference type="Gene3D" id="1.10.630.10">
    <property type="entry name" value="Cytochrome P450"/>
    <property type="match status" value="1"/>
</dbReference>
<dbReference type="Gramene" id="evm.model.05.1586">
    <property type="protein sequence ID" value="cds.evm.model.05.1586"/>
    <property type="gene ID" value="evm.TU.05.1586"/>
</dbReference>
<keyword evidence="4 8" id="KW-0479">Metal-binding</keyword>
<evidence type="ECO:0000313" key="11">
    <source>
        <dbReference type="EMBL" id="KAF4360436.1"/>
    </source>
</evidence>
<keyword evidence="7 9" id="KW-0503">Monooxygenase</keyword>
<dbReference type="PANTHER" id="PTHR47951">
    <property type="entry name" value="OS08G0547900 PROTEIN"/>
    <property type="match status" value="1"/>
</dbReference>
<evidence type="ECO:0000313" key="12">
    <source>
        <dbReference type="EnsemblPlants" id="cds.evm.model.05.1586"/>
    </source>
</evidence>
<protein>
    <recommendedName>
        <fullName evidence="15">Cytochrome P450</fullName>
    </recommendedName>
</protein>
<dbReference type="EMBL" id="JAATIP010000203">
    <property type="protein sequence ID" value="KAF4360436.1"/>
    <property type="molecule type" value="Genomic_DNA"/>
</dbReference>
<name>A0A7J6EQ44_CANSA</name>
<comment type="similarity">
    <text evidence="2 9">Belongs to the cytochrome P450 family.</text>
</comment>
<feature type="transmembrane region" description="Helical" evidence="10">
    <location>
        <begin position="12"/>
        <end position="32"/>
    </location>
</feature>
<dbReference type="InterPro" id="IPR002401">
    <property type="entry name" value="Cyt_P450_E_grp-I"/>
</dbReference>
<dbReference type="FunFam" id="1.10.630.10:FF:000126">
    <property type="entry name" value="Predicted protein"/>
    <property type="match status" value="1"/>
</dbReference>
<keyword evidence="14" id="KW-1185">Reference proteome</keyword>
<feature type="binding site" description="axial binding residue" evidence="8">
    <location>
        <position position="457"/>
    </location>
    <ligand>
        <name>heme</name>
        <dbReference type="ChEBI" id="CHEBI:30413"/>
    </ligand>
    <ligandPart>
        <name>Fe</name>
        <dbReference type="ChEBI" id="CHEBI:18248"/>
    </ligandPart>
</feature>
<dbReference type="GO" id="GO:0016705">
    <property type="term" value="F:oxidoreductase activity, acting on paired donors, with incorporation or reduction of molecular oxygen"/>
    <property type="evidence" value="ECO:0007669"/>
    <property type="project" value="InterPro"/>
</dbReference>
<proteinExistence type="inferred from homology"/>
<reference evidence="12 14" key="1">
    <citation type="submission" date="2018-11" db="EMBL/GenBank/DDBJ databases">
        <authorList>
            <person name="Grassa J C."/>
        </authorList>
    </citation>
    <scope>NUCLEOTIDE SEQUENCE [LARGE SCALE GENOMIC DNA]</scope>
</reference>
<dbReference type="EnsemblPlants" id="evm.model.05.1586">
    <property type="protein sequence ID" value="cds.evm.model.05.1586"/>
    <property type="gene ID" value="evm.TU.05.1586"/>
</dbReference>
<evidence type="ECO:0008006" key="15">
    <source>
        <dbReference type="Google" id="ProtNLM"/>
    </source>
</evidence>
<dbReference type="InterPro" id="IPR036396">
    <property type="entry name" value="Cyt_P450_sf"/>
</dbReference>
<dbReference type="GO" id="GO:0004497">
    <property type="term" value="F:monooxygenase activity"/>
    <property type="evidence" value="ECO:0007669"/>
    <property type="project" value="UniProtKB-KW"/>
</dbReference>
<dbReference type="Proteomes" id="UP000525078">
    <property type="component" value="Unassembled WGS sequence"/>
</dbReference>
<dbReference type="InterPro" id="IPR001128">
    <property type="entry name" value="Cyt_P450"/>
</dbReference>
<dbReference type="SUPFAM" id="SSF48264">
    <property type="entry name" value="Cytochrome P450"/>
    <property type="match status" value="1"/>
</dbReference>
<dbReference type="AlphaFoldDB" id="A0A7J6EQ44"/>